<feature type="transmembrane region" description="Helical" evidence="1">
    <location>
        <begin position="183"/>
        <end position="202"/>
    </location>
</feature>
<evidence type="ECO:0000256" key="1">
    <source>
        <dbReference type="SAM" id="Phobius"/>
    </source>
</evidence>
<feature type="transmembrane region" description="Helical" evidence="1">
    <location>
        <begin position="143"/>
        <end position="163"/>
    </location>
</feature>
<accession>A0A9D1E8C7</accession>
<keyword evidence="1" id="KW-1133">Transmembrane helix</keyword>
<organism evidence="2 3">
    <name type="scientific">Candidatus Pullilachnospira gallistercoris</name>
    <dbReference type="NCBI Taxonomy" id="2840911"/>
    <lineage>
        <taxon>Bacteria</taxon>
        <taxon>Bacillati</taxon>
        <taxon>Bacillota</taxon>
        <taxon>Clostridia</taxon>
        <taxon>Lachnospirales</taxon>
        <taxon>Lachnospiraceae</taxon>
        <taxon>Lachnospiraceae incertae sedis</taxon>
        <taxon>Candidatus Pullilachnospira</taxon>
    </lineage>
</organism>
<reference evidence="2" key="1">
    <citation type="submission" date="2020-10" db="EMBL/GenBank/DDBJ databases">
        <authorList>
            <person name="Gilroy R."/>
        </authorList>
    </citation>
    <scope>NUCLEOTIDE SEQUENCE</scope>
    <source>
        <strain evidence="2">ChiSjej5B23-6657</strain>
    </source>
</reference>
<feature type="transmembrane region" description="Helical" evidence="1">
    <location>
        <begin position="45"/>
        <end position="64"/>
    </location>
</feature>
<reference evidence="2" key="2">
    <citation type="journal article" date="2021" name="PeerJ">
        <title>Extensive microbial diversity within the chicken gut microbiome revealed by metagenomics and culture.</title>
        <authorList>
            <person name="Gilroy R."/>
            <person name="Ravi A."/>
            <person name="Getino M."/>
            <person name="Pursley I."/>
            <person name="Horton D.L."/>
            <person name="Alikhan N.F."/>
            <person name="Baker D."/>
            <person name="Gharbi K."/>
            <person name="Hall N."/>
            <person name="Watson M."/>
            <person name="Adriaenssens E.M."/>
            <person name="Foster-Nyarko E."/>
            <person name="Jarju S."/>
            <person name="Secka A."/>
            <person name="Antonio M."/>
            <person name="Oren A."/>
            <person name="Chaudhuri R.R."/>
            <person name="La Ragione R."/>
            <person name="Hildebrand F."/>
            <person name="Pallen M.J."/>
        </authorList>
    </citation>
    <scope>NUCLEOTIDE SEQUENCE</scope>
    <source>
        <strain evidence="2">ChiSjej5B23-6657</strain>
    </source>
</reference>
<comment type="caution">
    <text evidence="2">The sequence shown here is derived from an EMBL/GenBank/DDBJ whole genome shotgun (WGS) entry which is preliminary data.</text>
</comment>
<protein>
    <submittedName>
        <fullName evidence="2">Energy-coupled thiamine transporter ThiT</fullName>
    </submittedName>
</protein>
<feature type="transmembrane region" description="Helical" evidence="1">
    <location>
        <begin position="13"/>
        <end position="33"/>
    </location>
</feature>
<dbReference type="Proteomes" id="UP000823912">
    <property type="component" value="Unassembled WGS sequence"/>
</dbReference>
<feature type="transmembrane region" description="Helical" evidence="1">
    <location>
        <begin position="117"/>
        <end position="136"/>
    </location>
</feature>
<evidence type="ECO:0000313" key="3">
    <source>
        <dbReference type="Proteomes" id="UP000823912"/>
    </source>
</evidence>
<keyword evidence="1" id="KW-0812">Transmembrane</keyword>
<dbReference type="AlphaFoldDB" id="A0A9D1E8C7"/>
<sequence>MDEYGDTTYNLTAAGYTGLVLLLIVLLLAGCAIFGGKKKMNARQLVFSAMAITLATVTSMIKLFDMPMGGSVTLLSMLFIVLVGYWYGLGGGLTAAFAYGILQLIIDPYILSLPQMLVDYLFAFGALGLSGLFSNSKHGLIKGYIAGVLGRYFFAFLSGWIFFGTYAPENFPNAVVYSLAYNGAYLAAEAVITLIIISLPPVSKALQTVKRQATE</sequence>
<name>A0A9D1E8C7_9FIRM</name>
<dbReference type="EMBL" id="DVHM01000048">
    <property type="protein sequence ID" value="HIR70237.1"/>
    <property type="molecule type" value="Genomic_DNA"/>
</dbReference>
<gene>
    <name evidence="2" type="primary">thiT</name>
    <name evidence="2" type="ORF">IAA55_03020</name>
</gene>
<dbReference type="GO" id="GO:0015234">
    <property type="term" value="F:thiamine transmembrane transporter activity"/>
    <property type="evidence" value="ECO:0007669"/>
    <property type="project" value="InterPro"/>
</dbReference>
<keyword evidence="1" id="KW-0472">Membrane</keyword>
<dbReference type="InterPro" id="IPR012651">
    <property type="entry name" value="Thia_Transptr_ThiT"/>
</dbReference>
<evidence type="ECO:0000313" key="2">
    <source>
        <dbReference type="EMBL" id="HIR70237.1"/>
    </source>
</evidence>
<dbReference type="Gene3D" id="1.10.1760.20">
    <property type="match status" value="1"/>
</dbReference>
<proteinExistence type="predicted"/>
<dbReference type="GO" id="GO:0005886">
    <property type="term" value="C:plasma membrane"/>
    <property type="evidence" value="ECO:0007669"/>
    <property type="project" value="InterPro"/>
</dbReference>
<dbReference type="NCBIfam" id="TIGR02357">
    <property type="entry name" value="ECF_ThiT_YuaJ"/>
    <property type="match status" value="1"/>
</dbReference>
<dbReference type="Pfam" id="PF09515">
    <property type="entry name" value="Thia_YuaJ"/>
    <property type="match status" value="1"/>
</dbReference>